<dbReference type="EMBL" id="JAQQWP010000011">
    <property type="protein sequence ID" value="KAK8095910.1"/>
    <property type="molecule type" value="Genomic_DNA"/>
</dbReference>
<feature type="compositionally biased region" description="Low complexity" evidence="1">
    <location>
        <begin position="366"/>
        <end position="383"/>
    </location>
</feature>
<feature type="compositionally biased region" description="Basic and acidic residues" evidence="1">
    <location>
        <begin position="388"/>
        <end position="405"/>
    </location>
</feature>
<feature type="compositionally biased region" description="Polar residues" evidence="1">
    <location>
        <begin position="259"/>
        <end position="270"/>
    </location>
</feature>
<proteinExistence type="predicted"/>
<keyword evidence="3" id="KW-1185">Reference proteome</keyword>
<dbReference type="PANTHER" id="PTHR38703:SF1">
    <property type="entry name" value="ALLERGEN"/>
    <property type="match status" value="1"/>
</dbReference>
<evidence type="ECO:0000313" key="2">
    <source>
        <dbReference type="EMBL" id="KAK8095910.1"/>
    </source>
</evidence>
<gene>
    <name evidence="2" type="ORF">PG999_013932</name>
</gene>
<name>A0AAW0Q8N8_9PEZI</name>
<feature type="compositionally biased region" description="Low complexity" evidence="1">
    <location>
        <begin position="271"/>
        <end position="304"/>
    </location>
</feature>
<feature type="compositionally biased region" description="Basic and acidic residues" evidence="1">
    <location>
        <begin position="239"/>
        <end position="251"/>
    </location>
</feature>
<feature type="compositionally biased region" description="Gly residues" evidence="1">
    <location>
        <begin position="348"/>
        <end position="365"/>
    </location>
</feature>
<feature type="compositionally biased region" description="Basic and acidic residues" evidence="1">
    <location>
        <begin position="222"/>
        <end position="231"/>
    </location>
</feature>
<accession>A0AAW0Q8N8</accession>
<feature type="compositionally biased region" description="Low complexity" evidence="1">
    <location>
        <begin position="311"/>
        <end position="347"/>
    </location>
</feature>
<dbReference type="Proteomes" id="UP001392437">
    <property type="component" value="Unassembled WGS sequence"/>
</dbReference>
<comment type="caution">
    <text evidence="2">The sequence shown here is derived from an EMBL/GenBank/DDBJ whole genome shotgun (WGS) entry which is preliminary data.</text>
</comment>
<evidence type="ECO:0000256" key="1">
    <source>
        <dbReference type="SAM" id="MobiDB-lite"/>
    </source>
</evidence>
<feature type="compositionally biased region" description="Basic and acidic residues" evidence="1">
    <location>
        <begin position="1"/>
        <end position="21"/>
    </location>
</feature>
<protein>
    <recommendedName>
        <fullName evidence="4">Allergen</fullName>
    </recommendedName>
</protein>
<sequence length="455" mass="49063">MEKAKQAIRDFTSKSGHHDTTVHSATAPAVEHETVRPQQHENINTAIDREVHQDHYHGLHLLTMDASDHQTVQPVQAQEVLPEQHHHKLGGVEHREFDHRNNEETRRRLAAETEGFHDERVIHDTTRTKAHAPVVEGEHVHHHLHETIQPVVHKETIEPHVVHTTVPVHETHHNKAQHHQTTTLPAVNMSEWQKQGGLLHGRDERYDNFEGQPEDVGGVAEALRRSHDSNKDPVTGHTFHGDFNEEGGREGHHAKHSSRGNTMSSTTDNRTGGTSSMMGTTGATSSSMMGATGGNTASSTGRGAMVDEPLSSASSTRGSSTTGTTSGAAASAAAMAMRSGRDTTNTGTTGGMTGRNTGAVGGMTGTSGMTGTPGMTGSSGMTGKSRHARSDSGYEAETYDKRKPGAFDTNRVGEQGRTEKMMARDEMGEAKKPGLLDRLNPMTDTTGDGETGFMK</sequence>
<evidence type="ECO:0008006" key="4">
    <source>
        <dbReference type="Google" id="ProtNLM"/>
    </source>
</evidence>
<feature type="compositionally biased region" description="Basic and acidic residues" evidence="1">
    <location>
        <begin position="414"/>
        <end position="435"/>
    </location>
</feature>
<dbReference type="AlphaFoldDB" id="A0AAW0Q8N8"/>
<feature type="region of interest" description="Disordered" evidence="1">
    <location>
        <begin position="222"/>
        <end position="455"/>
    </location>
</feature>
<organism evidence="2 3">
    <name type="scientific">Apiospora kogelbergensis</name>
    <dbReference type="NCBI Taxonomy" id="1337665"/>
    <lineage>
        <taxon>Eukaryota</taxon>
        <taxon>Fungi</taxon>
        <taxon>Dikarya</taxon>
        <taxon>Ascomycota</taxon>
        <taxon>Pezizomycotina</taxon>
        <taxon>Sordariomycetes</taxon>
        <taxon>Xylariomycetidae</taxon>
        <taxon>Amphisphaeriales</taxon>
        <taxon>Apiosporaceae</taxon>
        <taxon>Apiospora</taxon>
    </lineage>
</organism>
<feature type="region of interest" description="Disordered" evidence="1">
    <location>
        <begin position="1"/>
        <end position="36"/>
    </location>
</feature>
<dbReference type="PANTHER" id="PTHR38703">
    <property type="entry name" value="CHROMOSOME 8, WHOLE GENOME SHOTGUN SEQUENCE"/>
    <property type="match status" value="1"/>
</dbReference>
<reference evidence="2 3" key="1">
    <citation type="submission" date="2023-01" db="EMBL/GenBank/DDBJ databases">
        <title>Analysis of 21 Apiospora genomes using comparative genomics revels a genus with tremendous synthesis potential of carbohydrate active enzymes and secondary metabolites.</title>
        <authorList>
            <person name="Sorensen T."/>
        </authorList>
    </citation>
    <scope>NUCLEOTIDE SEQUENCE [LARGE SCALE GENOMIC DNA]</scope>
    <source>
        <strain evidence="2 3">CBS 117206</strain>
    </source>
</reference>
<evidence type="ECO:0000313" key="3">
    <source>
        <dbReference type="Proteomes" id="UP001392437"/>
    </source>
</evidence>